<keyword evidence="2" id="KW-1185">Reference proteome</keyword>
<dbReference type="EMBL" id="PEIB01000039">
    <property type="protein sequence ID" value="RXJ71241.1"/>
    <property type="molecule type" value="Genomic_DNA"/>
</dbReference>
<dbReference type="Proteomes" id="UP000290287">
    <property type="component" value="Unassembled WGS sequence"/>
</dbReference>
<protein>
    <submittedName>
        <fullName evidence="1">Uncharacterized protein</fullName>
    </submittedName>
</protein>
<name>A0A4Q0YQD5_9GAMM</name>
<comment type="caution">
    <text evidence="1">The sequence shown here is derived from an EMBL/GenBank/DDBJ whole genome shotgun (WGS) entry which is preliminary data.</text>
</comment>
<evidence type="ECO:0000313" key="2">
    <source>
        <dbReference type="Proteomes" id="UP000290287"/>
    </source>
</evidence>
<accession>A0A4Q0YQD5</accession>
<dbReference type="OrthoDB" id="7063115at2"/>
<proteinExistence type="predicted"/>
<sequence length="105" mass="11965">MRKEKDVRLEPTHEHISDEIIRNAVELQGLQVLQGAADSWRDERLSNIIMKNKAMLKWLENPEDKSWPAMIAQIGANSMKEDVKQAYALALERVGSHKGNDSPQD</sequence>
<dbReference type="AlphaFoldDB" id="A0A4Q0YQD5"/>
<dbReference type="RefSeq" id="WP_129123965.1">
    <property type="nucleotide sequence ID" value="NZ_PEIB01000039.1"/>
</dbReference>
<gene>
    <name evidence="1" type="ORF">CS022_21505</name>
</gene>
<evidence type="ECO:0000313" key="1">
    <source>
        <dbReference type="EMBL" id="RXJ71241.1"/>
    </source>
</evidence>
<reference evidence="1 2" key="1">
    <citation type="submission" date="2017-10" db="EMBL/GenBank/DDBJ databases">
        <title>Nyctiphanis sp. nov., isolated from the stomach of the euphausiid Nyctiphanes simplex (Hansen, 1911) in the Gulf of California.</title>
        <authorList>
            <person name="Gomez-Gil B."/>
            <person name="Aguilar-Mendez M."/>
            <person name="Lopez-Cortes A."/>
            <person name="Gomez-Gutierrez J."/>
            <person name="Roque A."/>
            <person name="Lang E."/>
            <person name="Gonzalez-Castillo A."/>
        </authorList>
    </citation>
    <scope>NUCLEOTIDE SEQUENCE [LARGE SCALE GENOMIC DNA]</scope>
    <source>
        <strain evidence="1 2">CAIM 600</strain>
    </source>
</reference>
<organism evidence="1 2">
    <name type="scientific">Veronia nyctiphanis</name>
    <dbReference type="NCBI Taxonomy" id="1278244"/>
    <lineage>
        <taxon>Bacteria</taxon>
        <taxon>Pseudomonadati</taxon>
        <taxon>Pseudomonadota</taxon>
        <taxon>Gammaproteobacteria</taxon>
        <taxon>Vibrionales</taxon>
        <taxon>Vibrionaceae</taxon>
        <taxon>Veronia</taxon>
    </lineage>
</organism>